<dbReference type="GO" id="GO:1900376">
    <property type="term" value="P:regulation of secondary metabolite biosynthetic process"/>
    <property type="evidence" value="ECO:0007669"/>
    <property type="project" value="TreeGrafter"/>
</dbReference>
<keyword evidence="3 7" id="KW-0862">Zinc</keyword>
<dbReference type="GO" id="GO:0045892">
    <property type="term" value="P:negative regulation of DNA-templated transcription"/>
    <property type="evidence" value="ECO:0007669"/>
    <property type="project" value="TreeGrafter"/>
</dbReference>
<evidence type="ECO:0000256" key="7">
    <source>
        <dbReference type="PIRSR" id="PIRSR602481-1"/>
    </source>
</evidence>
<accession>A0A0K0Y6T5</accession>
<dbReference type="SUPFAM" id="SSF46785">
    <property type="entry name" value="Winged helix' DNA-binding domain"/>
    <property type="match status" value="1"/>
</dbReference>
<evidence type="ECO:0000256" key="9">
    <source>
        <dbReference type="RuleBase" id="RU364037"/>
    </source>
</evidence>
<evidence type="ECO:0000256" key="8">
    <source>
        <dbReference type="PIRSR" id="PIRSR602481-2"/>
    </source>
</evidence>
<dbReference type="STRING" id="1458307.OSB_21400"/>
<comment type="subunit">
    <text evidence="9">Homodimer.</text>
</comment>
<keyword evidence="6 9" id="KW-0804">Transcription</keyword>
<dbReference type="CDD" id="cd07153">
    <property type="entry name" value="Fur_like"/>
    <property type="match status" value="1"/>
</dbReference>
<feature type="binding site" evidence="7">
    <location>
        <position position="126"/>
    </location>
    <ligand>
        <name>Zn(2+)</name>
        <dbReference type="ChEBI" id="CHEBI:29105"/>
    </ligand>
</feature>
<dbReference type="GO" id="GO:0003700">
    <property type="term" value="F:DNA-binding transcription factor activity"/>
    <property type="evidence" value="ECO:0007669"/>
    <property type="project" value="UniProtKB-UniRule"/>
</dbReference>
<comment type="cofactor">
    <cofactor evidence="7">
        <name>Zn(2+)</name>
        <dbReference type="ChEBI" id="CHEBI:29105"/>
    </cofactor>
    <text evidence="7">Binds 1 zinc ion per subunit.</text>
</comment>
<feature type="binding site" evidence="8">
    <location>
        <position position="115"/>
    </location>
    <ligand>
        <name>Fe cation</name>
        <dbReference type="ChEBI" id="CHEBI:24875"/>
    </ligand>
</feature>
<dbReference type="InterPro" id="IPR036390">
    <property type="entry name" value="WH_DNA-bd_sf"/>
</dbReference>
<name>A0A0K0Y6T5_9RHOB</name>
<evidence type="ECO:0000256" key="6">
    <source>
        <dbReference type="ARBA" id="ARBA00023163"/>
    </source>
</evidence>
<feature type="binding site" evidence="7">
    <location>
        <position position="83"/>
    </location>
    <ligand>
        <name>Zn(2+)</name>
        <dbReference type="ChEBI" id="CHEBI:29105"/>
    </ligand>
</feature>
<dbReference type="InterPro" id="IPR002481">
    <property type="entry name" value="FUR"/>
</dbReference>
<dbReference type="GO" id="GO:0005829">
    <property type="term" value="C:cytosol"/>
    <property type="evidence" value="ECO:0007669"/>
    <property type="project" value="TreeGrafter"/>
</dbReference>
<keyword evidence="2 9" id="KW-0678">Repressor</keyword>
<keyword evidence="9" id="KW-0963">Cytoplasm</keyword>
<dbReference type="PANTHER" id="PTHR33202:SF6">
    <property type="entry name" value="ZINC UPTAKE REGULATION PROTEIN"/>
    <property type="match status" value="1"/>
</dbReference>
<dbReference type="GO" id="GO:0008270">
    <property type="term" value="F:zinc ion binding"/>
    <property type="evidence" value="ECO:0007669"/>
    <property type="project" value="TreeGrafter"/>
</dbReference>
<dbReference type="Gene3D" id="1.10.10.10">
    <property type="entry name" value="Winged helix-like DNA-binding domain superfamily/Winged helix DNA-binding domain"/>
    <property type="match status" value="1"/>
</dbReference>
<keyword evidence="7 9" id="KW-0479">Metal-binding</keyword>
<dbReference type="Pfam" id="PF01475">
    <property type="entry name" value="FUR"/>
    <property type="match status" value="1"/>
</dbReference>
<evidence type="ECO:0000256" key="4">
    <source>
        <dbReference type="ARBA" id="ARBA00023015"/>
    </source>
</evidence>
<dbReference type="GO" id="GO:0000976">
    <property type="term" value="F:transcription cis-regulatory region binding"/>
    <property type="evidence" value="ECO:0007669"/>
    <property type="project" value="TreeGrafter"/>
</dbReference>
<feature type="binding site" evidence="7">
    <location>
        <position position="123"/>
    </location>
    <ligand>
        <name>Zn(2+)</name>
        <dbReference type="ChEBI" id="CHEBI:29105"/>
    </ligand>
</feature>
<keyword evidence="4 9" id="KW-0805">Transcription regulation</keyword>
<dbReference type="Gene3D" id="3.30.1490.190">
    <property type="match status" value="1"/>
</dbReference>
<keyword evidence="8 9" id="KW-0408">Iron</keyword>
<evidence type="ECO:0000256" key="2">
    <source>
        <dbReference type="ARBA" id="ARBA00022491"/>
    </source>
</evidence>
<dbReference type="InterPro" id="IPR043135">
    <property type="entry name" value="Fur_C"/>
</dbReference>
<organism evidence="10 11">
    <name type="scientific">Octadecabacter temperatus</name>
    <dbReference type="NCBI Taxonomy" id="1458307"/>
    <lineage>
        <taxon>Bacteria</taxon>
        <taxon>Pseudomonadati</taxon>
        <taxon>Pseudomonadota</taxon>
        <taxon>Alphaproteobacteria</taxon>
        <taxon>Rhodobacterales</taxon>
        <taxon>Roseobacteraceae</taxon>
        <taxon>Octadecabacter</taxon>
    </lineage>
</organism>
<evidence type="ECO:0000256" key="5">
    <source>
        <dbReference type="ARBA" id="ARBA00023125"/>
    </source>
</evidence>
<evidence type="ECO:0000256" key="3">
    <source>
        <dbReference type="ARBA" id="ARBA00022833"/>
    </source>
</evidence>
<comment type="cofactor">
    <cofactor evidence="8">
        <name>Mn(2+)</name>
        <dbReference type="ChEBI" id="CHEBI:29035"/>
    </cofactor>
    <cofactor evidence="8">
        <name>Fe(2+)</name>
        <dbReference type="ChEBI" id="CHEBI:29033"/>
    </cofactor>
    <text evidence="8">Binds 1 Mn(2+) or Fe(2+) ion per subunit.</text>
</comment>
<dbReference type="AlphaFoldDB" id="A0A0K0Y6T5"/>
<dbReference type="InterPro" id="IPR036388">
    <property type="entry name" value="WH-like_DNA-bd_sf"/>
</dbReference>
<evidence type="ECO:0000256" key="1">
    <source>
        <dbReference type="ARBA" id="ARBA00007957"/>
    </source>
</evidence>
<evidence type="ECO:0000313" key="11">
    <source>
        <dbReference type="Proteomes" id="UP000067444"/>
    </source>
</evidence>
<sequence>MRKQAAVRQSDVLNILNDQDKPMTAYAILDRLKREEPDLAAPTIYRALAALTDQGRAHKLESTKSFVPCRCDHHSAVPVLAICEDCGTVEEHDSSPLLAELSAISSKSKFTATRHIVEMHGLCDECSA</sequence>
<dbReference type="Proteomes" id="UP000067444">
    <property type="component" value="Chromosome"/>
</dbReference>
<dbReference type="OrthoDB" id="9801127at2"/>
<gene>
    <name evidence="10" type="primary">zur_1</name>
    <name evidence="9" type="synonym">fur</name>
    <name evidence="10" type="ORF">OSB_21400</name>
</gene>
<dbReference type="KEGG" id="otm:OSB_21400"/>
<comment type="subcellular location">
    <subcellularLocation>
        <location evidence="9">Cytoplasm</location>
    </subcellularLocation>
</comment>
<keyword evidence="5 9" id="KW-0238">DNA-binding</keyword>
<dbReference type="EMBL" id="CP012160">
    <property type="protein sequence ID" value="AKS46679.1"/>
    <property type="molecule type" value="Genomic_DNA"/>
</dbReference>
<protein>
    <recommendedName>
        <fullName evidence="9">Ferric uptake regulation protein</fullName>
    </recommendedName>
</protein>
<feature type="binding site" evidence="7">
    <location>
        <position position="86"/>
    </location>
    <ligand>
        <name>Zn(2+)</name>
        <dbReference type="ChEBI" id="CHEBI:29105"/>
    </ligand>
</feature>
<comment type="similarity">
    <text evidence="1 9">Belongs to the Fur family.</text>
</comment>
<dbReference type="PANTHER" id="PTHR33202">
    <property type="entry name" value="ZINC UPTAKE REGULATION PROTEIN"/>
    <property type="match status" value="1"/>
</dbReference>
<dbReference type="RefSeq" id="WP_049834965.1">
    <property type="nucleotide sequence ID" value="NZ_CP012160.1"/>
</dbReference>
<evidence type="ECO:0000313" key="10">
    <source>
        <dbReference type="EMBL" id="AKS46679.1"/>
    </source>
</evidence>
<keyword evidence="11" id="KW-1185">Reference proteome</keyword>
<reference evidence="10 11" key="1">
    <citation type="journal article" date="2015" name="Genome Announc.">
        <title>Closed Genome Sequence of Octadecabacter temperatus SB1, the First Mesophilic Species of the Genus Octadecabacter.</title>
        <authorList>
            <person name="Voget S."/>
            <person name="Billerbeck S."/>
            <person name="Simon M."/>
            <person name="Daniel R."/>
        </authorList>
    </citation>
    <scope>NUCLEOTIDE SEQUENCE [LARGE SCALE GENOMIC DNA]</scope>
    <source>
        <strain evidence="10 11">SB1</strain>
    </source>
</reference>
<feature type="binding site" evidence="8">
    <location>
        <position position="73"/>
    </location>
    <ligand>
        <name>Fe cation</name>
        <dbReference type="ChEBI" id="CHEBI:24875"/>
    </ligand>
</feature>
<proteinExistence type="inferred from homology"/>